<keyword evidence="1" id="KW-0175">Coiled coil</keyword>
<dbReference type="PANTHER" id="PTHR39555:SF1">
    <property type="entry name" value="TYPE IV PILUS INNER MEMBRANE COMPONENT PILO"/>
    <property type="match status" value="1"/>
</dbReference>
<comment type="caution">
    <text evidence="3">The sequence shown here is derived from an EMBL/GenBank/DDBJ whole genome shotgun (WGS) entry which is preliminary data.</text>
</comment>
<evidence type="ECO:0000313" key="3">
    <source>
        <dbReference type="EMBL" id="MBK1644980.1"/>
    </source>
</evidence>
<dbReference type="InterPro" id="IPR014717">
    <property type="entry name" value="Transl_elong_EF1B/ribsomal_bS6"/>
</dbReference>
<keyword evidence="2" id="KW-0472">Membrane</keyword>
<gene>
    <name evidence="3" type="ORF">CKO25_10020</name>
</gene>
<dbReference type="GO" id="GO:0043107">
    <property type="term" value="P:type IV pilus-dependent motility"/>
    <property type="evidence" value="ECO:0007669"/>
    <property type="project" value="InterPro"/>
</dbReference>
<sequence>MDLNELNELDLNAIGEWPIPIKVVVILIASLAVAGAVYYFDTEEQLVRLERAATTERDLRASFESKQRKAANLDEYRQQVEEMTESFGAMLRQLPNRTEVASLLVDVSRTGLAAGLEFELFQPGNEQIKDFYAELPIQIRVTGTYPDFGRFVSGLAALSRIVTVHDIRITEGGGTRARGGDRLTLEASVKTYRYLDEDAS</sequence>
<keyword evidence="2" id="KW-1133">Transmembrane helix</keyword>
<keyword evidence="2" id="KW-0812">Transmembrane</keyword>
<dbReference type="EMBL" id="NRSD01000009">
    <property type="protein sequence ID" value="MBK1644980.1"/>
    <property type="molecule type" value="Genomic_DNA"/>
</dbReference>
<evidence type="ECO:0000313" key="4">
    <source>
        <dbReference type="Proteomes" id="UP001138802"/>
    </source>
</evidence>
<dbReference type="GO" id="GO:0043683">
    <property type="term" value="P:type IV pilus assembly"/>
    <property type="evidence" value="ECO:0007669"/>
    <property type="project" value="InterPro"/>
</dbReference>
<keyword evidence="4" id="KW-1185">Reference proteome</keyword>
<dbReference type="Gene3D" id="1.10.287.540">
    <property type="entry name" value="Helix hairpin bin"/>
    <property type="match status" value="1"/>
</dbReference>
<name>A0A9X0WI86_9GAMM</name>
<feature type="coiled-coil region" evidence="1">
    <location>
        <begin position="66"/>
        <end position="93"/>
    </location>
</feature>
<dbReference type="AlphaFoldDB" id="A0A9X0WI86"/>
<dbReference type="PANTHER" id="PTHR39555">
    <property type="entry name" value="FIMBRIAL ASSEMBLY PROTEIN PILO-LIKE PROTEIN-RELATED"/>
    <property type="match status" value="1"/>
</dbReference>
<reference evidence="3 4" key="1">
    <citation type="journal article" date="2020" name="Microorganisms">
        <title>Osmotic Adaptation and Compatible Solute Biosynthesis of Phototrophic Bacteria as Revealed from Genome Analyses.</title>
        <authorList>
            <person name="Imhoff J.F."/>
            <person name="Rahn T."/>
            <person name="Kunzel S."/>
            <person name="Keller A."/>
            <person name="Neulinger S.C."/>
        </authorList>
    </citation>
    <scope>NUCLEOTIDE SEQUENCE [LARGE SCALE GENOMIC DNA]</scope>
    <source>
        <strain evidence="3 4">DSM 21303</strain>
    </source>
</reference>
<organism evidence="3 4">
    <name type="scientific">Thiocapsa imhoffii</name>
    <dbReference type="NCBI Taxonomy" id="382777"/>
    <lineage>
        <taxon>Bacteria</taxon>
        <taxon>Pseudomonadati</taxon>
        <taxon>Pseudomonadota</taxon>
        <taxon>Gammaproteobacteria</taxon>
        <taxon>Chromatiales</taxon>
        <taxon>Chromatiaceae</taxon>
        <taxon>Thiocapsa</taxon>
    </lineage>
</organism>
<evidence type="ECO:0000256" key="2">
    <source>
        <dbReference type="SAM" id="Phobius"/>
    </source>
</evidence>
<dbReference type="PIRSF" id="PIRSF016482">
    <property type="entry name" value="PilO"/>
    <property type="match status" value="1"/>
</dbReference>
<evidence type="ECO:0000256" key="1">
    <source>
        <dbReference type="SAM" id="Coils"/>
    </source>
</evidence>
<dbReference type="RefSeq" id="WP_200387793.1">
    <property type="nucleotide sequence ID" value="NZ_NRSD01000009.1"/>
</dbReference>
<feature type="transmembrane region" description="Helical" evidence="2">
    <location>
        <begin position="20"/>
        <end position="40"/>
    </location>
</feature>
<dbReference type="Gene3D" id="3.30.70.60">
    <property type="match status" value="1"/>
</dbReference>
<accession>A0A9X0WI86</accession>
<protein>
    <submittedName>
        <fullName evidence="3">Pilus assembly protein PilO</fullName>
    </submittedName>
</protein>
<dbReference type="Proteomes" id="UP001138802">
    <property type="component" value="Unassembled WGS sequence"/>
</dbReference>
<dbReference type="InterPro" id="IPR007445">
    <property type="entry name" value="PilO"/>
</dbReference>
<proteinExistence type="predicted"/>
<dbReference type="Pfam" id="PF04350">
    <property type="entry name" value="PilO"/>
    <property type="match status" value="1"/>
</dbReference>